<gene>
    <name evidence="5" type="ORF">FMUND_12922</name>
</gene>
<reference evidence="5 6" key="1">
    <citation type="submission" date="2020-05" db="EMBL/GenBank/DDBJ databases">
        <title>Identification and distribution of gene clusters putatively required for synthesis of sphingolipid metabolism inhibitors in phylogenetically diverse species of the filamentous fungus Fusarium.</title>
        <authorList>
            <person name="Kim H.-S."/>
            <person name="Busman M."/>
            <person name="Brown D.W."/>
            <person name="Divon H."/>
            <person name="Uhlig S."/>
            <person name="Proctor R.H."/>
        </authorList>
    </citation>
    <scope>NUCLEOTIDE SEQUENCE [LARGE SCALE GENOMIC DNA]</scope>
    <source>
        <strain evidence="5 6">NRRL 66235</strain>
    </source>
</reference>
<dbReference type="InterPro" id="IPR036770">
    <property type="entry name" value="Ankyrin_rpt-contain_sf"/>
</dbReference>
<dbReference type="InterPro" id="IPR056884">
    <property type="entry name" value="NPHP3-like_N"/>
</dbReference>
<dbReference type="Gene3D" id="3.40.50.300">
    <property type="entry name" value="P-loop containing nucleotide triphosphate hydrolases"/>
    <property type="match status" value="1"/>
</dbReference>
<keyword evidence="6" id="KW-1185">Reference proteome</keyword>
<accession>A0A8H5Y0Y4</accession>
<evidence type="ECO:0000313" key="5">
    <source>
        <dbReference type="EMBL" id="KAF5703629.1"/>
    </source>
</evidence>
<dbReference type="PANTHER" id="PTHR10622">
    <property type="entry name" value="HET DOMAIN-CONTAINING PROTEIN"/>
    <property type="match status" value="1"/>
</dbReference>
<dbReference type="EMBL" id="JAAOAN010000550">
    <property type="protein sequence ID" value="KAF5703629.1"/>
    <property type="molecule type" value="Genomic_DNA"/>
</dbReference>
<sequence>MRLLECTPGGEIRLTDDLLDKDIPQYAILSHTWGDEEVTFKDLTEGTGKNKLGYSKIQFCKKQALIDGFQYFWVDTCCIDKPNYTELQEAIASMFRWYQNAEICYVYLADVSTSCSDTEDEHSLLHWKPTFRKSRWFTRGWTLQELIAPLSVKFFSKEGMQLGTKKSLEQSIHEITGIQLPALQNCPLSDFSISQRMAWLERRDTTKKEDKAYSLLGIFDVYIPIIYGEGEEYAFSRLLKEIRNASESEQTYHNMSQLLKCYTPSHESHKNENPQPFPGTCKWLIGRHEYQSLIQERNSMALWISGNAGCGKSVLARFIVEQLKPNRDGRSRTVLFYFFKQGNKEQSNTTVALRSLPCQLLTQTTELWSHAEPSFGVSAEEAYGSYDALYSALQSALKDRRCGDVFCVIDGIDQIYPTEKDIMFDLAKLCVDPGQSGPALSNNTFKLIFTVRPTREVREAMSKVSDNGQITFRWLKGEDQPVTDMIKHDLELYVRDKVPGLSAKFSVEKETLLIRQLVERADTNFLWVCLVLAKMRESPSLVGPALEQIINDSPLQMDGLYNSLLRSADISEKGRTILHMIVGSATPMTLSELRTAFTIATNRDNKYITGIEEEPDIERAVQILCRPLVKVVDERVYLVHWTAKQCLLSVGLVDSQNPPWRPLNIHDCNEELAFSCIRYLAYHVPSGKSLSSPSTLPKFPLLNHASRYWPLYVRRLPKSQQKEFITDARSLLDLKCERSNNWFSHYWQAMRPWQPRPRTWTILMMASFLGLEAVVDDLLEGILQRQSEIQSERQGRDGRTAIDLAAESGHVRVLSSLLRSRIFDLDFSGNFGHTALHDAAAHGHTEVVKTLSEARADVHAKTTHGETALHLAAHYGHTSTVESLLTVPSSGSTLGESHGPGWTAVHSAADAGDIDTLVILMKKMVPSSEVVNRVNDDGYTALHLAAHGRLEPKRAPSRPDISIPLKNVLFTEALSLPAHPLELNTTLRPRKAEAKMPRYRDVISMLVNHGADVNAKTPDGWTPLHFAVKYGGEDLVDRLLMEGADWRMMTTSGLSAYDYANLRGCTAITERLQNEANNI</sequence>
<dbReference type="Pfam" id="PF24883">
    <property type="entry name" value="NPHP3_N"/>
    <property type="match status" value="1"/>
</dbReference>
<evidence type="ECO:0000313" key="6">
    <source>
        <dbReference type="Proteomes" id="UP000544331"/>
    </source>
</evidence>
<dbReference type="SUPFAM" id="SSF48403">
    <property type="entry name" value="Ankyrin repeat"/>
    <property type="match status" value="1"/>
</dbReference>
<dbReference type="PANTHER" id="PTHR10622:SF13">
    <property type="entry name" value="NACHT DOMAIN-CONTAINING PROTEIN"/>
    <property type="match status" value="1"/>
</dbReference>
<evidence type="ECO:0000256" key="1">
    <source>
        <dbReference type="ARBA" id="ARBA00022737"/>
    </source>
</evidence>
<dbReference type="Gene3D" id="1.25.40.20">
    <property type="entry name" value="Ankyrin repeat-containing domain"/>
    <property type="match status" value="2"/>
</dbReference>
<dbReference type="OrthoDB" id="674604at2759"/>
<dbReference type="PROSITE" id="PS50088">
    <property type="entry name" value="ANK_REPEAT"/>
    <property type="match status" value="3"/>
</dbReference>
<dbReference type="Pfam" id="PF13857">
    <property type="entry name" value="Ank_5"/>
    <property type="match status" value="1"/>
</dbReference>
<dbReference type="InterPro" id="IPR002110">
    <property type="entry name" value="Ankyrin_rpt"/>
</dbReference>
<evidence type="ECO:0000259" key="4">
    <source>
        <dbReference type="Pfam" id="PF24883"/>
    </source>
</evidence>
<feature type="domain" description="Nephrocystin 3-like N-terminal" evidence="4">
    <location>
        <begin position="279"/>
        <end position="428"/>
    </location>
</feature>
<keyword evidence="2" id="KW-0040">ANK repeat</keyword>
<dbReference type="Pfam" id="PF12796">
    <property type="entry name" value="Ank_2"/>
    <property type="match status" value="2"/>
</dbReference>
<dbReference type="PRINTS" id="PR01415">
    <property type="entry name" value="ANKYRIN"/>
</dbReference>
<dbReference type="InterPro" id="IPR027417">
    <property type="entry name" value="P-loop_NTPase"/>
</dbReference>
<name>A0A8H5Y0Y4_9HYPO</name>
<feature type="domain" description="Heterokaryon incompatibility" evidence="3">
    <location>
        <begin position="26"/>
        <end position="113"/>
    </location>
</feature>
<dbReference type="SMART" id="SM00248">
    <property type="entry name" value="ANK"/>
    <property type="match status" value="6"/>
</dbReference>
<keyword evidence="1" id="KW-0677">Repeat</keyword>
<evidence type="ECO:0000259" key="3">
    <source>
        <dbReference type="Pfam" id="PF06985"/>
    </source>
</evidence>
<dbReference type="Proteomes" id="UP000544331">
    <property type="component" value="Unassembled WGS sequence"/>
</dbReference>
<feature type="repeat" description="ANK" evidence="2">
    <location>
        <begin position="831"/>
        <end position="863"/>
    </location>
</feature>
<evidence type="ECO:0000256" key="2">
    <source>
        <dbReference type="PROSITE-ProRule" id="PRU00023"/>
    </source>
</evidence>
<protein>
    <submittedName>
        <fullName evidence="5">Het-domain-containing protein</fullName>
    </submittedName>
</protein>
<dbReference type="InterPro" id="IPR010730">
    <property type="entry name" value="HET"/>
</dbReference>
<organism evidence="5 6">
    <name type="scientific">Fusarium mundagurra</name>
    <dbReference type="NCBI Taxonomy" id="1567541"/>
    <lineage>
        <taxon>Eukaryota</taxon>
        <taxon>Fungi</taxon>
        <taxon>Dikarya</taxon>
        <taxon>Ascomycota</taxon>
        <taxon>Pezizomycotina</taxon>
        <taxon>Sordariomycetes</taxon>
        <taxon>Hypocreomycetidae</taxon>
        <taxon>Hypocreales</taxon>
        <taxon>Nectriaceae</taxon>
        <taxon>Fusarium</taxon>
        <taxon>Fusarium fujikuroi species complex</taxon>
    </lineage>
</organism>
<proteinExistence type="predicted"/>
<dbReference type="SUPFAM" id="SSF52540">
    <property type="entry name" value="P-loop containing nucleoside triphosphate hydrolases"/>
    <property type="match status" value="1"/>
</dbReference>
<dbReference type="AlphaFoldDB" id="A0A8H5Y0Y4"/>
<dbReference type="Pfam" id="PF06985">
    <property type="entry name" value="HET"/>
    <property type="match status" value="1"/>
</dbReference>
<comment type="caution">
    <text evidence="5">The sequence shown here is derived from an EMBL/GenBank/DDBJ whole genome shotgun (WGS) entry which is preliminary data.</text>
</comment>
<feature type="repeat" description="ANK" evidence="2">
    <location>
        <begin position="1019"/>
        <end position="1051"/>
    </location>
</feature>
<dbReference type="PROSITE" id="PS50297">
    <property type="entry name" value="ANK_REP_REGION"/>
    <property type="match status" value="3"/>
</dbReference>
<feature type="repeat" description="ANK" evidence="2">
    <location>
        <begin position="864"/>
        <end position="885"/>
    </location>
</feature>